<dbReference type="UniPathway" id="UPA00219"/>
<keyword evidence="7" id="KW-0131">Cell cycle</keyword>
<feature type="transmembrane region" description="Helical" evidence="7">
    <location>
        <begin position="206"/>
        <end position="224"/>
    </location>
</feature>
<feature type="binding site" evidence="8">
    <location>
        <position position="259"/>
    </location>
    <ligand>
        <name>Mg(2+)</name>
        <dbReference type="ChEBI" id="CHEBI:18420"/>
    </ligand>
</feature>
<evidence type="ECO:0000313" key="10">
    <source>
        <dbReference type="Proteomes" id="UP000176741"/>
    </source>
</evidence>
<feature type="transmembrane region" description="Helical" evidence="7">
    <location>
        <begin position="231"/>
        <end position="251"/>
    </location>
</feature>
<evidence type="ECO:0000256" key="3">
    <source>
        <dbReference type="ARBA" id="ARBA00022679"/>
    </source>
</evidence>
<keyword evidence="5 7" id="KW-1133">Transmembrane helix</keyword>
<comment type="catalytic activity">
    <reaction evidence="7">
        <text>UDP-N-acetyl-alpha-D-muramoyl-L-alanyl-gamma-D-glutamyl-meso-2,6-diaminopimeloyl-D-alanyl-D-alanine + di-trans,octa-cis-undecaprenyl phosphate = di-trans,octa-cis-undecaprenyl diphospho-N-acetyl-alpha-D-muramoyl-L-alanyl-D-glutamyl-meso-2,6-diaminopimeloyl-D-alanyl-D-alanine + UMP</text>
        <dbReference type="Rhea" id="RHEA:28386"/>
        <dbReference type="ChEBI" id="CHEBI:57865"/>
        <dbReference type="ChEBI" id="CHEBI:60392"/>
        <dbReference type="ChEBI" id="CHEBI:61386"/>
        <dbReference type="ChEBI" id="CHEBI:61387"/>
        <dbReference type="EC" id="2.7.8.13"/>
    </reaction>
</comment>
<protein>
    <recommendedName>
        <fullName evidence="7">Phospho-N-acetylmuramoyl-pentapeptide-transferase</fullName>
        <ecNumber evidence="7">2.7.8.13</ecNumber>
    </recommendedName>
    <alternativeName>
        <fullName evidence="7">UDP-MurNAc-pentapeptide phosphotransferase</fullName>
    </alternativeName>
</protein>
<dbReference type="GO" id="GO:0051992">
    <property type="term" value="F:UDP-N-acetylmuramoyl-L-alanyl-D-glutamyl-meso-2,6-diaminopimelyl-D-alanyl-D-alanine:undecaprenyl-phosphate transferase activity"/>
    <property type="evidence" value="ECO:0007669"/>
    <property type="project" value="RHEA"/>
</dbReference>
<feature type="transmembrane region" description="Helical" evidence="7">
    <location>
        <begin position="263"/>
        <end position="291"/>
    </location>
</feature>
<organism evidence="9 10">
    <name type="scientific">Candidatus Woesebacteria bacterium RIFCSPHIGHO2_01_FULL_38_26b</name>
    <dbReference type="NCBI Taxonomy" id="1802491"/>
    <lineage>
        <taxon>Bacteria</taxon>
        <taxon>Candidatus Woeseibacteriota</taxon>
    </lineage>
</organism>
<keyword evidence="7" id="KW-0961">Cell wall biogenesis/degradation</keyword>
<comment type="caution">
    <text evidence="9">The sequence shown here is derived from an EMBL/GenBank/DDBJ whole genome shotgun (WGS) entry which is preliminary data.</text>
</comment>
<accession>A0A1F7XX43</accession>
<keyword evidence="7" id="KW-0133">Cell shape</keyword>
<name>A0A1F7XX43_9BACT</name>
<dbReference type="PANTHER" id="PTHR22926">
    <property type="entry name" value="PHOSPHO-N-ACETYLMURAMOYL-PENTAPEPTIDE-TRANSFERASE"/>
    <property type="match status" value="1"/>
</dbReference>
<comment type="subcellular location">
    <subcellularLocation>
        <location evidence="7">Cell membrane</location>
        <topology evidence="7">Multi-pass membrane protein</topology>
    </subcellularLocation>
    <subcellularLocation>
        <location evidence="1">Membrane</location>
        <topology evidence="1">Multi-pass membrane protein</topology>
    </subcellularLocation>
</comment>
<proteinExistence type="inferred from homology"/>
<comment type="similarity">
    <text evidence="2 7">Belongs to the glycosyltransferase 4 family. MraY subfamily.</text>
</comment>
<feature type="transmembrane region" description="Helical" evidence="7">
    <location>
        <begin position="7"/>
        <end position="29"/>
    </location>
</feature>
<comment type="pathway">
    <text evidence="7">Cell wall biogenesis; peptidoglycan biosynthesis.</text>
</comment>
<dbReference type="InterPro" id="IPR003524">
    <property type="entry name" value="PNAcMuramoyl-5peptid_Trfase"/>
</dbReference>
<feature type="binding site" evidence="8">
    <location>
        <position position="199"/>
    </location>
    <ligand>
        <name>Mg(2+)</name>
        <dbReference type="ChEBI" id="CHEBI:18420"/>
    </ligand>
</feature>
<sequence length="351" mass="38315">MTASSTLTLALGLIIFSFLVTGTLIVPFIDLLYKLKITRPKEAPKKGKIPLFDKLHDIKAGTPVGGGILIIAIVSICLSLLFPFASHMGVQIQSSFNLKIELYLIFFTFLSFGILGLSDDLIKIFGKPKQGAMGLWYGLTRRNKFVLQWILGLFIGYILYQKMGIDFIHIPLVSININMGKLYIPFAAFVIVAFSNAFNITDGLDGLATGLLVICLVAFGAIAAGSLDTPLSLFISLWIGALLAFAYFNIWPARVHLGDVGSLSFGAMLGLIGLMTGSIVALVVIGGIFVIEILSSIIQIMGWKIFHKPIFPLAPIHHTFLSIGWEEPKIVMRSWLVGIILAIFGLWLATI</sequence>
<evidence type="ECO:0000256" key="6">
    <source>
        <dbReference type="ARBA" id="ARBA00023136"/>
    </source>
</evidence>
<dbReference type="GO" id="GO:0005886">
    <property type="term" value="C:plasma membrane"/>
    <property type="evidence" value="ECO:0007669"/>
    <property type="project" value="UniProtKB-SubCell"/>
</dbReference>
<evidence type="ECO:0000313" key="9">
    <source>
        <dbReference type="EMBL" id="OGM19602.1"/>
    </source>
</evidence>
<feature type="transmembrane region" description="Helical" evidence="7">
    <location>
        <begin position="330"/>
        <end position="349"/>
    </location>
</feature>
<dbReference type="GO" id="GO:0046872">
    <property type="term" value="F:metal ion binding"/>
    <property type="evidence" value="ECO:0007669"/>
    <property type="project" value="UniProtKB-KW"/>
</dbReference>
<dbReference type="GO" id="GO:0008360">
    <property type="term" value="P:regulation of cell shape"/>
    <property type="evidence" value="ECO:0007669"/>
    <property type="project" value="UniProtKB-KW"/>
</dbReference>
<dbReference type="Proteomes" id="UP000176741">
    <property type="component" value="Unassembled WGS sequence"/>
</dbReference>
<gene>
    <name evidence="7" type="primary">mraY</name>
    <name evidence="9" type="ORF">A2771_02695</name>
</gene>
<dbReference type="InterPro" id="IPR018480">
    <property type="entry name" value="PNAcMuramoyl-5peptid_Trfase_CS"/>
</dbReference>
<evidence type="ECO:0000256" key="8">
    <source>
        <dbReference type="PIRSR" id="PIRSR600715-1"/>
    </source>
</evidence>
<dbReference type="PROSITE" id="PS01348">
    <property type="entry name" value="MRAY_2"/>
    <property type="match status" value="1"/>
</dbReference>
<evidence type="ECO:0000256" key="1">
    <source>
        <dbReference type="ARBA" id="ARBA00004141"/>
    </source>
</evidence>
<keyword evidence="7" id="KW-1003">Cell membrane</keyword>
<dbReference type="InterPro" id="IPR000715">
    <property type="entry name" value="Glycosyl_transferase_4"/>
</dbReference>
<keyword evidence="4 7" id="KW-0812">Transmembrane</keyword>
<comment type="cofactor">
    <cofactor evidence="7 8">
        <name>Mg(2+)</name>
        <dbReference type="ChEBI" id="CHEBI:18420"/>
    </cofactor>
</comment>
<evidence type="ECO:0000256" key="4">
    <source>
        <dbReference type="ARBA" id="ARBA00022692"/>
    </source>
</evidence>
<evidence type="ECO:0000256" key="7">
    <source>
        <dbReference type="HAMAP-Rule" id="MF_00038"/>
    </source>
</evidence>
<evidence type="ECO:0000256" key="5">
    <source>
        <dbReference type="ARBA" id="ARBA00022989"/>
    </source>
</evidence>
<dbReference type="HAMAP" id="MF_00038">
    <property type="entry name" value="MraY"/>
    <property type="match status" value="1"/>
</dbReference>
<feature type="transmembrane region" description="Helical" evidence="7">
    <location>
        <begin position="182"/>
        <end position="200"/>
    </location>
</feature>
<dbReference type="GO" id="GO:0051301">
    <property type="term" value="P:cell division"/>
    <property type="evidence" value="ECO:0007669"/>
    <property type="project" value="UniProtKB-KW"/>
</dbReference>
<reference evidence="9 10" key="1">
    <citation type="journal article" date="2016" name="Nat. Commun.">
        <title>Thousands of microbial genomes shed light on interconnected biogeochemical processes in an aquifer system.</title>
        <authorList>
            <person name="Anantharaman K."/>
            <person name="Brown C.T."/>
            <person name="Hug L.A."/>
            <person name="Sharon I."/>
            <person name="Castelle C.J."/>
            <person name="Probst A.J."/>
            <person name="Thomas B.C."/>
            <person name="Singh A."/>
            <person name="Wilkins M.J."/>
            <person name="Karaoz U."/>
            <person name="Brodie E.L."/>
            <person name="Williams K.H."/>
            <person name="Hubbard S.S."/>
            <person name="Banfield J.F."/>
        </authorList>
    </citation>
    <scope>NUCLEOTIDE SEQUENCE [LARGE SCALE GENOMIC DNA]</scope>
</reference>
<dbReference type="EC" id="2.7.8.13" evidence="7"/>
<dbReference type="EMBL" id="MGGD01000063">
    <property type="protein sequence ID" value="OGM19602.1"/>
    <property type="molecule type" value="Genomic_DNA"/>
</dbReference>
<keyword evidence="7" id="KW-0573">Peptidoglycan synthesis</keyword>
<keyword evidence="6 7" id="KW-0472">Membrane</keyword>
<keyword evidence="3 7" id="KW-0808">Transferase</keyword>
<feature type="transmembrane region" description="Helical" evidence="7">
    <location>
        <begin position="145"/>
        <end position="161"/>
    </location>
</feature>
<dbReference type="GO" id="GO:0071555">
    <property type="term" value="P:cell wall organization"/>
    <property type="evidence" value="ECO:0007669"/>
    <property type="project" value="UniProtKB-KW"/>
</dbReference>
<keyword evidence="7 8" id="KW-0460">Magnesium</keyword>
<dbReference type="GO" id="GO:0009252">
    <property type="term" value="P:peptidoglycan biosynthetic process"/>
    <property type="evidence" value="ECO:0007669"/>
    <property type="project" value="UniProtKB-UniRule"/>
</dbReference>
<keyword evidence="7 8" id="KW-0479">Metal-binding</keyword>
<comment type="function">
    <text evidence="7">Catalyzes the initial step of the lipid cycle reactions in the biosynthesis of the cell wall peptidoglycan: transfers peptidoglycan precursor phospho-MurNAc-pentapeptide from UDP-MurNAc-pentapeptide onto the lipid carrier undecaprenyl phosphate, yielding undecaprenyl-pyrophosphoryl-MurNAc-pentapeptide, known as lipid I.</text>
</comment>
<dbReference type="Pfam" id="PF00953">
    <property type="entry name" value="Glycos_transf_4"/>
    <property type="match status" value="1"/>
</dbReference>
<dbReference type="AlphaFoldDB" id="A0A1F7XX43"/>
<keyword evidence="7" id="KW-0132">Cell division</keyword>
<dbReference type="PANTHER" id="PTHR22926:SF5">
    <property type="entry name" value="PHOSPHO-N-ACETYLMURAMOYL-PENTAPEPTIDE-TRANSFERASE HOMOLOG"/>
    <property type="match status" value="1"/>
</dbReference>
<evidence type="ECO:0000256" key="2">
    <source>
        <dbReference type="ARBA" id="ARBA00005583"/>
    </source>
</evidence>
<dbReference type="GO" id="GO:0008963">
    <property type="term" value="F:phospho-N-acetylmuramoyl-pentapeptide-transferase activity"/>
    <property type="evidence" value="ECO:0007669"/>
    <property type="project" value="UniProtKB-UniRule"/>
</dbReference>
<feature type="transmembrane region" description="Helical" evidence="7">
    <location>
        <begin position="68"/>
        <end position="90"/>
    </location>
</feature>
<feature type="transmembrane region" description="Helical" evidence="7">
    <location>
        <begin position="102"/>
        <end position="125"/>
    </location>
</feature>
<dbReference type="CDD" id="cd06852">
    <property type="entry name" value="GT_MraY"/>
    <property type="match status" value="1"/>
</dbReference>